<sequence>MRTLWLSLLLLQLMIFSLFKFQEICCSLGQERSIGRLDNHIMKALCRLNELGGSSKTTIASFKVKGRYRIAPTPAYSDRGRHQPMLLLEGGRKASYEI</sequence>
<evidence type="ECO:0008006" key="4">
    <source>
        <dbReference type="Google" id="ProtNLM"/>
    </source>
</evidence>
<proteinExistence type="predicted"/>
<dbReference type="Gramene" id="rna49682">
    <property type="protein sequence ID" value="RHN43151.1"/>
    <property type="gene ID" value="gene49682"/>
</dbReference>
<gene>
    <name evidence="2" type="ORF">MtrunA17_Chr8g0384681</name>
</gene>
<feature type="chain" id="PRO_5017185407" description="Transmembrane protein" evidence="1">
    <location>
        <begin position="22"/>
        <end position="98"/>
    </location>
</feature>
<dbReference type="EMBL" id="PSQE01000008">
    <property type="protein sequence ID" value="RHN43151.1"/>
    <property type="molecule type" value="Genomic_DNA"/>
</dbReference>
<dbReference type="Proteomes" id="UP000265566">
    <property type="component" value="Chromosome 8"/>
</dbReference>
<organism evidence="2 3">
    <name type="scientific">Medicago truncatula</name>
    <name type="common">Barrel medic</name>
    <name type="synonym">Medicago tribuloides</name>
    <dbReference type="NCBI Taxonomy" id="3880"/>
    <lineage>
        <taxon>Eukaryota</taxon>
        <taxon>Viridiplantae</taxon>
        <taxon>Streptophyta</taxon>
        <taxon>Embryophyta</taxon>
        <taxon>Tracheophyta</taxon>
        <taxon>Spermatophyta</taxon>
        <taxon>Magnoliopsida</taxon>
        <taxon>eudicotyledons</taxon>
        <taxon>Gunneridae</taxon>
        <taxon>Pentapetalae</taxon>
        <taxon>rosids</taxon>
        <taxon>fabids</taxon>
        <taxon>Fabales</taxon>
        <taxon>Fabaceae</taxon>
        <taxon>Papilionoideae</taxon>
        <taxon>50 kb inversion clade</taxon>
        <taxon>NPAAA clade</taxon>
        <taxon>Hologalegina</taxon>
        <taxon>IRL clade</taxon>
        <taxon>Trifolieae</taxon>
        <taxon>Medicago</taxon>
    </lineage>
</organism>
<keyword evidence="1" id="KW-0732">Signal</keyword>
<name>A0A396GSL2_MEDTR</name>
<accession>A0A396GSL2</accession>
<reference evidence="3" key="1">
    <citation type="journal article" date="2018" name="Nat. Plants">
        <title>Whole-genome landscape of Medicago truncatula symbiotic genes.</title>
        <authorList>
            <person name="Pecrix Y."/>
            <person name="Staton S.E."/>
            <person name="Sallet E."/>
            <person name="Lelandais-Briere C."/>
            <person name="Moreau S."/>
            <person name="Carrere S."/>
            <person name="Blein T."/>
            <person name="Jardinaud M.F."/>
            <person name="Latrasse D."/>
            <person name="Zouine M."/>
            <person name="Zahm M."/>
            <person name="Kreplak J."/>
            <person name="Mayjonade B."/>
            <person name="Satge C."/>
            <person name="Perez M."/>
            <person name="Cauet S."/>
            <person name="Marande W."/>
            <person name="Chantry-Darmon C."/>
            <person name="Lopez-Roques C."/>
            <person name="Bouchez O."/>
            <person name="Berard A."/>
            <person name="Debelle F."/>
            <person name="Munos S."/>
            <person name="Bendahmane A."/>
            <person name="Berges H."/>
            <person name="Niebel A."/>
            <person name="Buitink J."/>
            <person name="Frugier F."/>
            <person name="Benhamed M."/>
            <person name="Crespi M."/>
            <person name="Gouzy J."/>
            <person name="Gamas P."/>
        </authorList>
    </citation>
    <scope>NUCLEOTIDE SEQUENCE [LARGE SCALE GENOMIC DNA]</scope>
    <source>
        <strain evidence="3">cv. Jemalong A17</strain>
    </source>
</reference>
<comment type="caution">
    <text evidence="2">The sequence shown here is derived from an EMBL/GenBank/DDBJ whole genome shotgun (WGS) entry which is preliminary data.</text>
</comment>
<evidence type="ECO:0000256" key="1">
    <source>
        <dbReference type="SAM" id="SignalP"/>
    </source>
</evidence>
<protein>
    <recommendedName>
        <fullName evidence="4">Transmembrane protein</fullName>
    </recommendedName>
</protein>
<evidence type="ECO:0000313" key="2">
    <source>
        <dbReference type="EMBL" id="RHN43151.1"/>
    </source>
</evidence>
<dbReference type="AlphaFoldDB" id="A0A396GSL2"/>
<feature type="signal peptide" evidence="1">
    <location>
        <begin position="1"/>
        <end position="21"/>
    </location>
</feature>
<evidence type="ECO:0000313" key="3">
    <source>
        <dbReference type="Proteomes" id="UP000265566"/>
    </source>
</evidence>